<evidence type="ECO:0000256" key="1">
    <source>
        <dbReference type="SAM" id="SignalP"/>
    </source>
</evidence>
<evidence type="ECO:0000313" key="3">
    <source>
        <dbReference type="Proteomes" id="UP001243009"/>
    </source>
</evidence>
<feature type="signal peptide" evidence="1">
    <location>
        <begin position="1"/>
        <end position="20"/>
    </location>
</feature>
<accession>A0ABT9E5C3</accession>
<keyword evidence="3" id="KW-1185">Reference proteome</keyword>
<dbReference type="EMBL" id="JAUTWS010000027">
    <property type="protein sequence ID" value="MDO9711364.1"/>
    <property type="molecule type" value="Genomic_DNA"/>
</dbReference>
<keyword evidence="1" id="KW-0732">Signal</keyword>
<protein>
    <submittedName>
        <fullName evidence="2">Uncharacterized protein</fullName>
    </submittedName>
</protein>
<comment type="caution">
    <text evidence="2">The sequence shown here is derived from an EMBL/GenBank/DDBJ whole genome shotgun (WGS) entry which is preliminary data.</text>
</comment>
<feature type="chain" id="PRO_5046706104" evidence="1">
    <location>
        <begin position="21"/>
        <end position="144"/>
    </location>
</feature>
<organism evidence="2 3">
    <name type="scientific">Paracraurococcus lichenis</name>
    <dbReference type="NCBI Taxonomy" id="3064888"/>
    <lineage>
        <taxon>Bacteria</taxon>
        <taxon>Pseudomonadati</taxon>
        <taxon>Pseudomonadota</taxon>
        <taxon>Alphaproteobacteria</taxon>
        <taxon>Acetobacterales</taxon>
        <taxon>Roseomonadaceae</taxon>
        <taxon>Paracraurococcus</taxon>
    </lineage>
</organism>
<gene>
    <name evidence="2" type="ORF">Q7A36_23650</name>
</gene>
<reference evidence="2 3" key="1">
    <citation type="submission" date="2023-08" db="EMBL/GenBank/DDBJ databases">
        <title>The draft genome sequence of Paracraurococcus sp. LOR1-02.</title>
        <authorList>
            <person name="Kingkaew E."/>
            <person name="Tanasupawat S."/>
        </authorList>
    </citation>
    <scope>NUCLEOTIDE SEQUENCE [LARGE SCALE GENOMIC DNA]</scope>
    <source>
        <strain evidence="2 3">LOR1-02</strain>
    </source>
</reference>
<sequence>MRRIVLAIAFALLAGTAAQAQRFDSGWRRIAVNDLADLDLWGGDVRVNNLIVAAENETNARAQPEKLATHVFSLSAVKRAPGSRNVFVQLVGMNADRIPTMTSIIAVNFGDSDINRLRTDTHRFIAFPKEVATTREYFVRILVQ</sequence>
<dbReference type="Proteomes" id="UP001243009">
    <property type="component" value="Unassembled WGS sequence"/>
</dbReference>
<proteinExistence type="predicted"/>
<name>A0ABT9E5C3_9PROT</name>
<dbReference type="RefSeq" id="WP_305106221.1">
    <property type="nucleotide sequence ID" value="NZ_JAUTWS010000027.1"/>
</dbReference>
<evidence type="ECO:0000313" key="2">
    <source>
        <dbReference type="EMBL" id="MDO9711364.1"/>
    </source>
</evidence>